<protein>
    <recommendedName>
        <fullName evidence="2">cysteine-S-conjugate beta-lyase</fullName>
        <ecNumber evidence="2">4.4.1.13</ecNumber>
    </recommendedName>
</protein>
<sequence>MDFDQLIDRRATSSHKWNKYAGRDILPLWVADMDFRSPPSVIAALERRVAHGVFGYTDPPESLVEAVGAYARRHYDWAIEPDWYVWLPGLVPGINLACRTVGREGDAVLTAIPVYPPFRRAPALAGRELIEVPLIQGEGQWRWDFAALEAAITPRTHLLLLCHPHNPVGRVWREEELVPLVEIARRHGLVICSDEIHCDLILDPGRQHRPLAQFAPDYASHIITLMAPSKTWNLAGLGCAFAVIPDADLRRRFRQAMAGLVPQVNALGFTAAEAAYRDDGRWRAALLAYLRGNRDCLRDWLAGSERLRMTVPEATYLAWIDARAVDPVHPLPKFEALGVGLSDGRDFGLPGYVRLNFGCPRALLEQAVGRLAPLR</sequence>
<keyword evidence="7" id="KW-0808">Transferase</keyword>
<dbReference type="InterPro" id="IPR015422">
    <property type="entry name" value="PyrdxlP-dep_Trfase_small"/>
</dbReference>
<name>A0ABP1C5V7_9GAMM</name>
<dbReference type="RefSeq" id="WP_348759046.1">
    <property type="nucleotide sequence ID" value="NZ_OZ026884.1"/>
</dbReference>
<evidence type="ECO:0000256" key="3">
    <source>
        <dbReference type="ARBA" id="ARBA00022898"/>
    </source>
</evidence>
<dbReference type="EMBL" id="OZ026884">
    <property type="protein sequence ID" value="CAL1239501.1"/>
    <property type="molecule type" value="Genomic_DNA"/>
</dbReference>
<dbReference type="InterPro" id="IPR015421">
    <property type="entry name" value="PyrdxlP-dep_Trfase_major"/>
</dbReference>
<dbReference type="GO" id="GO:0008483">
    <property type="term" value="F:transaminase activity"/>
    <property type="evidence" value="ECO:0007669"/>
    <property type="project" value="UniProtKB-KW"/>
</dbReference>
<dbReference type="InterPro" id="IPR051798">
    <property type="entry name" value="Class-II_PLP-Dep_Aminotrans"/>
</dbReference>
<dbReference type="EC" id="4.4.1.13" evidence="2"/>
<keyword evidence="3" id="KW-0663">Pyridoxal phosphate</keyword>
<dbReference type="InterPro" id="IPR027619">
    <property type="entry name" value="C-S_lyase_PatB-like"/>
</dbReference>
<keyword evidence="8" id="KW-1185">Reference proteome</keyword>
<organism evidence="7 8">
    <name type="scientific">Candidatus Methylocalor cossyra</name>
    <dbReference type="NCBI Taxonomy" id="3108543"/>
    <lineage>
        <taxon>Bacteria</taxon>
        <taxon>Pseudomonadati</taxon>
        <taxon>Pseudomonadota</taxon>
        <taxon>Gammaproteobacteria</taxon>
        <taxon>Methylococcales</taxon>
        <taxon>Methylococcaceae</taxon>
        <taxon>Candidatus Methylocalor</taxon>
    </lineage>
</organism>
<dbReference type="Pfam" id="PF00155">
    <property type="entry name" value="Aminotran_1_2"/>
    <property type="match status" value="1"/>
</dbReference>
<dbReference type="Gene3D" id="3.90.1150.10">
    <property type="entry name" value="Aspartate Aminotransferase, domain 1"/>
    <property type="match status" value="1"/>
</dbReference>
<feature type="domain" description="Aminotransferase class I/classII large" evidence="6">
    <location>
        <begin position="24"/>
        <end position="371"/>
    </location>
</feature>
<dbReference type="InterPro" id="IPR015424">
    <property type="entry name" value="PyrdxlP-dep_Trfase"/>
</dbReference>
<evidence type="ECO:0000313" key="7">
    <source>
        <dbReference type="EMBL" id="CAL1239501.1"/>
    </source>
</evidence>
<proteinExistence type="inferred from homology"/>
<dbReference type="CDD" id="cd00609">
    <property type="entry name" value="AAT_like"/>
    <property type="match status" value="1"/>
</dbReference>
<reference evidence="7 8" key="1">
    <citation type="submission" date="2024-04" db="EMBL/GenBank/DDBJ databases">
        <authorList>
            <person name="Cremers G."/>
        </authorList>
    </citation>
    <scope>NUCLEOTIDE SEQUENCE [LARGE SCALE GENOMIC DNA]</scope>
    <source>
        <strain evidence="7">MeCH1-AG</strain>
    </source>
</reference>
<dbReference type="PANTHER" id="PTHR43525">
    <property type="entry name" value="PROTEIN MALY"/>
    <property type="match status" value="1"/>
</dbReference>
<comment type="similarity">
    <text evidence="5">Belongs to the class-II pyridoxal-phosphate-dependent aminotransferase family. MalY/PatB cystathionine beta-lyase subfamily.</text>
</comment>
<evidence type="ECO:0000256" key="4">
    <source>
        <dbReference type="ARBA" id="ARBA00023239"/>
    </source>
</evidence>
<dbReference type="Gene3D" id="3.40.640.10">
    <property type="entry name" value="Type I PLP-dependent aspartate aminotransferase-like (Major domain)"/>
    <property type="match status" value="1"/>
</dbReference>
<dbReference type="PANTHER" id="PTHR43525:SF1">
    <property type="entry name" value="PROTEIN MALY"/>
    <property type="match status" value="1"/>
</dbReference>
<dbReference type="NCBIfam" id="TIGR04350">
    <property type="entry name" value="C_S_lyase_PatB"/>
    <property type="match status" value="1"/>
</dbReference>
<evidence type="ECO:0000313" key="8">
    <source>
        <dbReference type="Proteomes" id="UP001497493"/>
    </source>
</evidence>
<evidence type="ECO:0000256" key="2">
    <source>
        <dbReference type="ARBA" id="ARBA00012224"/>
    </source>
</evidence>
<evidence type="ECO:0000256" key="5">
    <source>
        <dbReference type="ARBA" id="ARBA00037974"/>
    </source>
</evidence>
<evidence type="ECO:0000256" key="1">
    <source>
        <dbReference type="ARBA" id="ARBA00001933"/>
    </source>
</evidence>
<dbReference type="InterPro" id="IPR004839">
    <property type="entry name" value="Aminotransferase_I/II_large"/>
</dbReference>
<keyword evidence="4" id="KW-0456">Lyase</keyword>
<dbReference type="SUPFAM" id="SSF53383">
    <property type="entry name" value="PLP-dependent transferases"/>
    <property type="match status" value="1"/>
</dbReference>
<dbReference type="Proteomes" id="UP001497493">
    <property type="component" value="Chromosome"/>
</dbReference>
<comment type="cofactor">
    <cofactor evidence="1">
        <name>pyridoxal 5'-phosphate</name>
        <dbReference type="ChEBI" id="CHEBI:597326"/>
    </cofactor>
</comment>
<gene>
    <name evidence="7" type="ORF">MECH1_V1_0725</name>
</gene>
<evidence type="ECO:0000259" key="6">
    <source>
        <dbReference type="Pfam" id="PF00155"/>
    </source>
</evidence>
<keyword evidence="7" id="KW-0032">Aminotransferase</keyword>
<accession>A0ABP1C5V7</accession>